<proteinExistence type="predicted"/>
<accession>A0A392QZY0</accession>
<sequence length="124" mass="13498">LGYKPGTKGVVLVDINNREISVSRNVTHHEHIFPYQSHNNSAPWLYYPSTQSPPNTTIESSQISPPPSPDKDSIPLVSFPTEVITSSNTPNHFTSVPSTDTPTIPHSDTDTASHASHYIPPSPS</sequence>
<evidence type="ECO:0000259" key="2">
    <source>
        <dbReference type="Pfam" id="PF25597"/>
    </source>
</evidence>
<feature type="compositionally biased region" description="Polar residues" evidence="1">
    <location>
        <begin position="83"/>
        <end position="114"/>
    </location>
</feature>
<dbReference type="InterPro" id="IPR057670">
    <property type="entry name" value="SH3_retrovirus"/>
</dbReference>
<dbReference type="AlphaFoldDB" id="A0A392QZY0"/>
<feature type="non-terminal residue" evidence="3">
    <location>
        <position position="1"/>
    </location>
</feature>
<dbReference type="Proteomes" id="UP000265520">
    <property type="component" value="Unassembled WGS sequence"/>
</dbReference>
<name>A0A392QZY0_9FABA</name>
<feature type="region of interest" description="Disordered" evidence="1">
    <location>
        <begin position="43"/>
        <end position="124"/>
    </location>
</feature>
<feature type="compositionally biased region" description="Polar residues" evidence="1">
    <location>
        <begin position="43"/>
        <end position="59"/>
    </location>
</feature>
<keyword evidence="4" id="KW-1185">Reference proteome</keyword>
<protein>
    <submittedName>
        <fullName evidence="3">Retrovirus-related pol polyprotein from transposon TNT 1-94</fullName>
    </submittedName>
</protein>
<dbReference type="Pfam" id="PF25597">
    <property type="entry name" value="SH3_retrovirus"/>
    <property type="match status" value="1"/>
</dbReference>
<evidence type="ECO:0000313" key="4">
    <source>
        <dbReference type="Proteomes" id="UP000265520"/>
    </source>
</evidence>
<comment type="caution">
    <text evidence="3">The sequence shown here is derived from an EMBL/GenBank/DDBJ whole genome shotgun (WGS) entry which is preliminary data.</text>
</comment>
<organism evidence="3 4">
    <name type="scientific">Trifolium medium</name>
    <dbReference type="NCBI Taxonomy" id="97028"/>
    <lineage>
        <taxon>Eukaryota</taxon>
        <taxon>Viridiplantae</taxon>
        <taxon>Streptophyta</taxon>
        <taxon>Embryophyta</taxon>
        <taxon>Tracheophyta</taxon>
        <taxon>Spermatophyta</taxon>
        <taxon>Magnoliopsida</taxon>
        <taxon>eudicotyledons</taxon>
        <taxon>Gunneridae</taxon>
        <taxon>Pentapetalae</taxon>
        <taxon>rosids</taxon>
        <taxon>fabids</taxon>
        <taxon>Fabales</taxon>
        <taxon>Fabaceae</taxon>
        <taxon>Papilionoideae</taxon>
        <taxon>50 kb inversion clade</taxon>
        <taxon>NPAAA clade</taxon>
        <taxon>Hologalegina</taxon>
        <taxon>IRL clade</taxon>
        <taxon>Trifolieae</taxon>
        <taxon>Trifolium</taxon>
    </lineage>
</organism>
<dbReference type="EMBL" id="LXQA010170535">
    <property type="protein sequence ID" value="MCI29140.1"/>
    <property type="molecule type" value="Genomic_DNA"/>
</dbReference>
<reference evidence="3 4" key="1">
    <citation type="journal article" date="2018" name="Front. Plant Sci.">
        <title>Red Clover (Trifolium pratense) and Zigzag Clover (T. medium) - A Picture of Genomic Similarities and Differences.</title>
        <authorList>
            <person name="Dluhosova J."/>
            <person name="Istvanek J."/>
            <person name="Nedelnik J."/>
            <person name="Repkova J."/>
        </authorList>
    </citation>
    <scope>NUCLEOTIDE SEQUENCE [LARGE SCALE GENOMIC DNA]</scope>
    <source>
        <strain evidence="4">cv. 10/8</strain>
        <tissue evidence="3">Leaf</tissue>
    </source>
</reference>
<feature type="domain" description="Retroviral polymerase SH3-like" evidence="2">
    <location>
        <begin position="1"/>
        <end position="39"/>
    </location>
</feature>
<evidence type="ECO:0000256" key="1">
    <source>
        <dbReference type="SAM" id="MobiDB-lite"/>
    </source>
</evidence>
<evidence type="ECO:0000313" key="3">
    <source>
        <dbReference type="EMBL" id="MCI29140.1"/>
    </source>
</evidence>